<dbReference type="EMBL" id="CP001818">
    <property type="protein sequence ID" value="ACZ18500.1"/>
    <property type="molecule type" value="Genomic_DNA"/>
</dbReference>
<dbReference type="OrthoDB" id="9915839at2"/>
<dbReference type="AlphaFoldDB" id="D1B897"/>
<evidence type="ECO:0000256" key="1">
    <source>
        <dbReference type="SAM" id="Phobius"/>
    </source>
</evidence>
<keyword evidence="1" id="KW-0812">Transmembrane</keyword>
<feature type="transmembrane region" description="Helical" evidence="1">
    <location>
        <begin position="12"/>
        <end position="31"/>
    </location>
</feature>
<sequence length="96" mass="10301">MARSFEDRMGCVEAILRVGLLWGGYLIYSLAVRALWPGLSLDLRPVTPLKLLIALAGLWGCFKVSGLVTLRTMGCLRHRMESGEDAGGDVSAGPPA</sequence>
<gene>
    <name evidence="2" type="ordered locus">Taci_0263</name>
</gene>
<protein>
    <submittedName>
        <fullName evidence="2">Uncharacterized protein</fullName>
    </submittedName>
</protein>
<dbReference type="EnsemblBacteria" id="ACZ18500">
    <property type="protein sequence ID" value="ACZ18500"/>
    <property type="gene ID" value="Taci_0263"/>
</dbReference>
<organism evidence="2 3">
    <name type="scientific">Thermanaerovibrio acidaminovorans (strain ATCC 49978 / DSM 6589 / Su883)</name>
    <name type="common">Selenomonas acidaminovorans</name>
    <dbReference type="NCBI Taxonomy" id="525903"/>
    <lineage>
        <taxon>Bacteria</taxon>
        <taxon>Thermotogati</taxon>
        <taxon>Synergistota</taxon>
        <taxon>Synergistia</taxon>
        <taxon>Synergistales</taxon>
        <taxon>Synergistaceae</taxon>
        <taxon>Thermanaerovibrio</taxon>
    </lineage>
</organism>
<dbReference type="RefSeq" id="WP_012869016.1">
    <property type="nucleotide sequence ID" value="NC_013522.1"/>
</dbReference>
<keyword evidence="1" id="KW-1133">Transmembrane helix</keyword>
<dbReference type="Proteomes" id="UP000002030">
    <property type="component" value="Chromosome"/>
</dbReference>
<dbReference type="HOGENOM" id="CLU_2453658_0_0_0"/>
<keyword evidence="3" id="KW-1185">Reference proteome</keyword>
<keyword evidence="1" id="KW-0472">Membrane</keyword>
<proteinExistence type="predicted"/>
<reference evidence="2 3" key="1">
    <citation type="journal article" date="2009" name="Stand. Genomic Sci.">
        <title>Complete genome sequence of Thermanaerovibrio acidaminovorans type strain (Su883).</title>
        <authorList>
            <person name="Chovatia M."/>
            <person name="Sikorski J."/>
            <person name="Schroder M."/>
            <person name="Lapidus A."/>
            <person name="Nolan M."/>
            <person name="Tice H."/>
            <person name="Glavina Del Rio T."/>
            <person name="Copeland A."/>
            <person name="Cheng J.F."/>
            <person name="Lucas S."/>
            <person name="Chen F."/>
            <person name="Bruce D."/>
            <person name="Goodwin L."/>
            <person name="Pitluck S."/>
            <person name="Ivanova N."/>
            <person name="Mavromatis K."/>
            <person name="Ovchinnikova G."/>
            <person name="Pati A."/>
            <person name="Chen A."/>
            <person name="Palaniappan K."/>
            <person name="Land M."/>
            <person name="Hauser L."/>
            <person name="Chang Y.J."/>
            <person name="Jeffries C.D."/>
            <person name="Chain P."/>
            <person name="Saunders E."/>
            <person name="Detter J.C."/>
            <person name="Brettin T."/>
            <person name="Rohde M."/>
            <person name="Goker M."/>
            <person name="Spring S."/>
            <person name="Bristow J."/>
            <person name="Markowitz V."/>
            <person name="Hugenholtz P."/>
            <person name="Kyrpides N.C."/>
            <person name="Klenk H.P."/>
            <person name="Eisen J.A."/>
        </authorList>
    </citation>
    <scope>NUCLEOTIDE SEQUENCE [LARGE SCALE GENOMIC DNA]</scope>
    <source>
        <strain evidence="3">ATCC 49978 / DSM 6589 / Su883</strain>
    </source>
</reference>
<feature type="transmembrane region" description="Helical" evidence="1">
    <location>
        <begin position="51"/>
        <end position="70"/>
    </location>
</feature>
<evidence type="ECO:0000313" key="2">
    <source>
        <dbReference type="EMBL" id="ACZ18500.1"/>
    </source>
</evidence>
<name>D1B897_THEAS</name>
<dbReference type="KEGG" id="tai:Taci_0263"/>
<accession>D1B897</accession>
<dbReference type="STRING" id="525903.Taci_0263"/>
<evidence type="ECO:0000313" key="3">
    <source>
        <dbReference type="Proteomes" id="UP000002030"/>
    </source>
</evidence>